<name>A0ABT9U255_PAEHA</name>
<comment type="caution">
    <text evidence="5">The sequence shown here is derived from an EMBL/GenBank/DDBJ whole genome shotgun (WGS) entry which is preliminary data.</text>
</comment>
<dbReference type="Gene3D" id="2.60.120.200">
    <property type="match status" value="3"/>
</dbReference>
<dbReference type="SMART" id="SM00060">
    <property type="entry name" value="FN3"/>
    <property type="match status" value="3"/>
</dbReference>
<dbReference type="SMART" id="SM00560">
    <property type="entry name" value="LamGL"/>
    <property type="match status" value="1"/>
</dbReference>
<gene>
    <name evidence="5" type="ORF">J2T15_003150</name>
</gene>
<dbReference type="Gene3D" id="2.60.40.1080">
    <property type="match status" value="1"/>
</dbReference>
<dbReference type="InterPro" id="IPR003343">
    <property type="entry name" value="Big_2"/>
</dbReference>
<dbReference type="SMART" id="SM00635">
    <property type="entry name" value="BID_2"/>
    <property type="match status" value="1"/>
</dbReference>
<dbReference type="InterPro" id="IPR008964">
    <property type="entry name" value="Invasin/intimin_cell_adhesion"/>
</dbReference>
<evidence type="ECO:0000256" key="3">
    <source>
        <dbReference type="SAM" id="Phobius"/>
    </source>
</evidence>
<dbReference type="PROSITE" id="PS50853">
    <property type="entry name" value="FN3"/>
    <property type="match status" value="3"/>
</dbReference>
<sequence length="1499" mass="158416">MELYNFKKRNLYQRIIFGILCFILAITSFFGLGSSDTANAAISPLITSYKPQVVNADVNASYTDSNGNTISATIHHPGIAMSLADLDNMRDHVRVGEEPWNTAFNTFANGAQSSKTPPIYYQVGNDLFVNIPGPWAFTDANGVYWSNPSDFVGTRANTDSLTAFKQAVMWYITGDETYRSNAMTIIRDYAAIQSVVTHTSFRFATVTYLLAAAAEILRYSDTQAESLKWTASDTQNLTNMMELLRNTYDHSETPDQAHYFFMNQHQFAIMGMIGRAIFNNDLQLYAEAVEATTVNSAGQPGGRNGSIKYQMRWMTANEITGEPLAPSDYHVQLMEMGRDAGHTYGNVGGLSTLVKTIYAQGTKVDPVNGTMSTASDAVNVFNFLDDRLLAGVTYTLKYHLGYDVLWTPAYSDGYTAGAAYYDKINPDGRGRFEYLNVLYNYYKYIEQRDMTQEKYKYLAYAYETRMPEVAAKDYPLATLLYTPDAAKTVGLSNQKILGGITGLTATMAGSDTINLSWTAVPGALGYNVYRSTAVDGTYTKINSAPITTASYSDTGLTPNTIYYYQVGVAGGSTSAVVSATTGGTGVPSLDASSYTLMVNDTHNTVLKVLNPDRSSQDLTAEASYSSSNTAVATVDAAGIVTGISTGTATITASYNGQTYNATVRVVIDTSLFAWYQFDETSGTAAADSSGYGNDGTIIGGSNATWTAGKYGNAITFGGANTDAAYVALPGNLTDSLSSMTTAAWVKSSNTADQISLFTAGPAAAATPTKYMMMLLRGSRFAITANGSSAEQNIAAGGNVSANTWKHIAVTLSGSTGILYIDGVQVATNTGMTFKPSDLAPTTSGNFIGKSEWTGDKYLKGQVDDFRIYNRALSLSEVTSVMSGQTLATVPAAPTGVTAATTDYSSINLSWSAVTGATGYNVYMSDSSAVNAVYTKVNTDVITGTSFAGKGLKANKTYYFKVTAVNAVGESGISVIASAATPNAMPDSSLITWYKFDETSGTAAADSSGYGNNGTIIGGSNSTWTAGKYGNAITFGGTNTTAAYVALPSNIVDSLNSMTFAAWVKSSNTADAISLFSAGPAAAATPTKYMMMLLKGSRFTITANGNTAEQNIAAGSNVTANTWKHIAVTLSGSTGILYIDGVQAATNTGMTIKPSDLAPTSSGNFIGKSEWTGDKYLKGQVDDFRIYNRAISASEVTSVMNGETLAVPTVPTDVSAKVLSGLITNLNWTVSTNVTSYNVKRATASGGPYTTIATGVLGTSYTDSGLTAGASYYYVISAVNPGHESANSTEASATLPIVQLKFDETNGTTAADATGSSWNGTLVGGPLWVAGKSGNAVDLDGTNDYVALPAGVVSSADNATIAAWVYLDAVSNWMRIFDFGSGTSTNMFLTPKNAANGKIRFVIKNNGSSEQIIDGTSALAAGGWHHVAVTLNGATGTLYVDGVNVGSNSAMTLKPSNMGSTTQNWIGRSQYSDPYLNGRVDDFRIYNKALTAGEIAVLAQ</sequence>
<dbReference type="Pfam" id="PF02368">
    <property type="entry name" value="Big_2"/>
    <property type="match status" value="1"/>
</dbReference>
<protein>
    <submittedName>
        <fullName evidence="5">Fibronectin type 3 domain-containing protein</fullName>
    </submittedName>
</protein>
<keyword evidence="6" id="KW-1185">Reference proteome</keyword>
<reference evidence="5 6" key="1">
    <citation type="submission" date="2023-07" db="EMBL/GenBank/DDBJ databases">
        <title>Sorghum-associated microbial communities from plants grown in Nebraska, USA.</title>
        <authorList>
            <person name="Schachtman D."/>
        </authorList>
    </citation>
    <scope>NUCLEOTIDE SEQUENCE [LARGE SCALE GENOMIC DNA]</scope>
    <source>
        <strain evidence="5 6">CC482</strain>
    </source>
</reference>
<dbReference type="SUPFAM" id="SSF49265">
    <property type="entry name" value="Fibronectin type III"/>
    <property type="match status" value="2"/>
</dbReference>
<keyword evidence="2" id="KW-1015">Disulfide bond</keyword>
<feature type="transmembrane region" description="Helical" evidence="3">
    <location>
        <begin position="12"/>
        <end position="32"/>
    </location>
</feature>
<evidence type="ECO:0000259" key="4">
    <source>
        <dbReference type="PROSITE" id="PS50853"/>
    </source>
</evidence>
<evidence type="ECO:0000313" key="5">
    <source>
        <dbReference type="EMBL" id="MDQ0113707.1"/>
    </source>
</evidence>
<dbReference type="InterPro" id="IPR003961">
    <property type="entry name" value="FN3_dom"/>
</dbReference>
<accession>A0ABT9U255</accession>
<proteinExistence type="predicted"/>
<dbReference type="Proteomes" id="UP001229346">
    <property type="component" value="Unassembled WGS sequence"/>
</dbReference>
<keyword evidence="3" id="KW-0812">Transmembrane</keyword>
<evidence type="ECO:0000313" key="6">
    <source>
        <dbReference type="Proteomes" id="UP001229346"/>
    </source>
</evidence>
<dbReference type="SUPFAM" id="SSF49373">
    <property type="entry name" value="Invasin/intimin cell-adhesion fragments"/>
    <property type="match status" value="1"/>
</dbReference>
<dbReference type="PANTHER" id="PTHR42535:SF2">
    <property type="entry name" value="CHROMOSOME UNDETERMINED SCAFFOLD_146, WHOLE GENOME SHOTGUN SEQUENCE"/>
    <property type="match status" value="1"/>
</dbReference>
<dbReference type="SUPFAM" id="SSF48230">
    <property type="entry name" value="Chondroitin AC/alginate lyase"/>
    <property type="match status" value="1"/>
</dbReference>
<dbReference type="InterPro" id="IPR006558">
    <property type="entry name" value="LamG-like"/>
</dbReference>
<feature type="domain" description="Fibronectin type-III" evidence="4">
    <location>
        <begin position="889"/>
        <end position="983"/>
    </location>
</feature>
<evidence type="ECO:0000256" key="2">
    <source>
        <dbReference type="ARBA" id="ARBA00023157"/>
    </source>
</evidence>
<dbReference type="CDD" id="cd00063">
    <property type="entry name" value="FN3"/>
    <property type="match status" value="3"/>
</dbReference>
<dbReference type="Pfam" id="PF13385">
    <property type="entry name" value="Laminin_G_3"/>
    <property type="match status" value="3"/>
</dbReference>
<dbReference type="EMBL" id="JAUSSU010000006">
    <property type="protein sequence ID" value="MDQ0113707.1"/>
    <property type="molecule type" value="Genomic_DNA"/>
</dbReference>
<dbReference type="Gene3D" id="2.60.40.10">
    <property type="entry name" value="Immunoglobulins"/>
    <property type="match status" value="3"/>
</dbReference>
<dbReference type="Gene3D" id="1.50.10.100">
    <property type="entry name" value="Chondroitin AC/alginate lyase"/>
    <property type="match status" value="1"/>
</dbReference>
<dbReference type="InterPro" id="IPR013320">
    <property type="entry name" value="ConA-like_dom_sf"/>
</dbReference>
<feature type="domain" description="Fibronectin type-III" evidence="4">
    <location>
        <begin position="499"/>
        <end position="584"/>
    </location>
</feature>
<dbReference type="SUPFAM" id="SSF49899">
    <property type="entry name" value="Concanavalin A-like lectins/glucanases"/>
    <property type="match status" value="3"/>
</dbReference>
<dbReference type="InterPro" id="IPR036116">
    <property type="entry name" value="FN3_sf"/>
</dbReference>
<evidence type="ECO:0000256" key="1">
    <source>
        <dbReference type="ARBA" id="ARBA00022729"/>
    </source>
</evidence>
<feature type="domain" description="Fibronectin type-III" evidence="4">
    <location>
        <begin position="1209"/>
        <end position="1297"/>
    </location>
</feature>
<dbReference type="InterPro" id="IPR008929">
    <property type="entry name" value="Chondroitin_lyas"/>
</dbReference>
<dbReference type="Pfam" id="PF00041">
    <property type="entry name" value="fn3"/>
    <property type="match status" value="1"/>
</dbReference>
<organism evidence="5 6">
    <name type="scientific">Paenibacillus harenae</name>
    <dbReference type="NCBI Taxonomy" id="306543"/>
    <lineage>
        <taxon>Bacteria</taxon>
        <taxon>Bacillati</taxon>
        <taxon>Bacillota</taxon>
        <taxon>Bacilli</taxon>
        <taxon>Bacillales</taxon>
        <taxon>Paenibacillaceae</taxon>
        <taxon>Paenibacillus</taxon>
    </lineage>
</organism>
<keyword evidence="3" id="KW-0472">Membrane</keyword>
<dbReference type="PANTHER" id="PTHR42535">
    <property type="entry name" value="OOKINETE PROTEIN, PUTATIVE-RELATED"/>
    <property type="match status" value="1"/>
</dbReference>
<keyword evidence="3" id="KW-1133">Transmembrane helix</keyword>
<keyword evidence="1" id="KW-0732">Signal</keyword>
<dbReference type="InterPro" id="IPR013783">
    <property type="entry name" value="Ig-like_fold"/>
</dbReference>